<gene>
    <name evidence="3" type="ORF">K431DRAFT_231776</name>
</gene>
<keyword evidence="4" id="KW-1185">Reference proteome</keyword>
<feature type="region of interest" description="Disordered" evidence="1">
    <location>
        <begin position="1"/>
        <end position="32"/>
    </location>
</feature>
<dbReference type="InterPro" id="IPR039935">
    <property type="entry name" value="YML079W-like"/>
</dbReference>
<dbReference type="AlphaFoldDB" id="A0A9P4Q1X8"/>
<dbReference type="Proteomes" id="UP000799441">
    <property type="component" value="Unassembled WGS sequence"/>
</dbReference>
<dbReference type="InterPro" id="IPR014710">
    <property type="entry name" value="RmlC-like_jellyroll"/>
</dbReference>
<dbReference type="InterPro" id="IPR011051">
    <property type="entry name" value="RmlC_Cupin_sf"/>
</dbReference>
<accession>A0A9P4Q1X8</accession>
<dbReference type="CDD" id="cd06121">
    <property type="entry name" value="cupin_YML079wp"/>
    <property type="match status" value="1"/>
</dbReference>
<dbReference type="Gene3D" id="2.60.120.10">
    <property type="entry name" value="Jelly Rolls"/>
    <property type="match status" value="1"/>
</dbReference>
<protein>
    <recommendedName>
        <fullName evidence="2">DUF985 domain-containing protein</fullName>
    </recommendedName>
</protein>
<dbReference type="PANTHER" id="PTHR33387">
    <property type="entry name" value="RMLC-LIKE JELLY ROLL FOLD PROTEIN"/>
    <property type="match status" value="1"/>
</dbReference>
<evidence type="ECO:0000259" key="2">
    <source>
        <dbReference type="Pfam" id="PF06172"/>
    </source>
</evidence>
<dbReference type="InterPro" id="IPR009327">
    <property type="entry name" value="Cupin_DUF985"/>
</dbReference>
<name>A0A9P4Q1X8_9PEZI</name>
<comment type="caution">
    <text evidence="3">The sequence shown here is derived from an EMBL/GenBank/DDBJ whole genome shotgun (WGS) entry which is preliminary data.</text>
</comment>
<proteinExistence type="predicted"/>
<organism evidence="3 4">
    <name type="scientific">Polychaeton citri CBS 116435</name>
    <dbReference type="NCBI Taxonomy" id="1314669"/>
    <lineage>
        <taxon>Eukaryota</taxon>
        <taxon>Fungi</taxon>
        <taxon>Dikarya</taxon>
        <taxon>Ascomycota</taxon>
        <taxon>Pezizomycotina</taxon>
        <taxon>Dothideomycetes</taxon>
        <taxon>Dothideomycetidae</taxon>
        <taxon>Capnodiales</taxon>
        <taxon>Capnodiaceae</taxon>
        <taxon>Polychaeton</taxon>
    </lineage>
</organism>
<dbReference type="Pfam" id="PF06172">
    <property type="entry name" value="Cupin_5"/>
    <property type="match status" value="1"/>
</dbReference>
<sequence>MGSRRSHSSLDPSIPPLEPSFAPSYGAPNPEPEHIQKLISHLSLQPHVEGGYFVETDRDALRVPNPFTSVDTEALDGTRSASTSIHYLLSPGNPLGAFHRNKGRTVHTLHHGRGRYVIIHADEAAAPHLPGGYGSDKSNLPEHERWAGKARVEVFVVGTDILKGERVQWIVEGGKYKSSFLLPDEEGGGESAGLLISETVVPGFEYDDHDFMKAERMKALVSEAQADEMGWMLRKENIE</sequence>
<dbReference type="SUPFAM" id="SSF51182">
    <property type="entry name" value="RmlC-like cupins"/>
    <property type="match status" value="1"/>
</dbReference>
<dbReference type="OrthoDB" id="6614653at2759"/>
<evidence type="ECO:0000313" key="3">
    <source>
        <dbReference type="EMBL" id="KAF2717985.1"/>
    </source>
</evidence>
<reference evidence="3" key="1">
    <citation type="journal article" date="2020" name="Stud. Mycol.">
        <title>101 Dothideomycetes genomes: a test case for predicting lifestyles and emergence of pathogens.</title>
        <authorList>
            <person name="Haridas S."/>
            <person name="Albert R."/>
            <person name="Binder M."/>
            <person name="Bloem J."/>
            <person name="Labutti K."/>
            <person name="Salamov A."/>
            <person name="Andreopoulos B."/>
            <person name="Baker S."/>
            <person name="Barry K."/>
            <person name="Bills G."/>
            <person name="Bluhm B."/>
            <person name="Cannon C."/>
            <person name="Castanera R."/>
            <person name="Culley D."/>
            <person name="Daum C."/>
            <person name="Ezra D."/>
            <person name="Gonzalez J."/>
            <person name="Henrissat B."/>
            <person name="Kuo A."/>
            <person name="Liang C."/>
            <person name="Lipzen A."/>
            <person name="Lutzoni F."/>
            <person name="Magnuson J."/>
            <person name="Mondo S."/>
            <person name="Nolan M."/>
            <person name="Ohm R."/>
            <person name="Pangilinan J."/>
            <person name="Park H.-J."/>
            <person name="Ramirez L."/>
            <person name="Alfaro M."/>
            <person name="Sun H."/>
            <person name="Tritt A."/>
            <person name="Yoshinaga Y."/>
            <person name="Zwiers L.-H."/>
            <person name="Turgeon B."/>
            <person name="Goodwin S."/>
            <person name="Spatafora J."/>
            <person name="Crous P."/>
            <person name="Grigoriev I."/>
        </authorList>
    </citation>
    <scope>NUCLEOTIDE SEQUENCE</scope>
    <source>
        <strain evidence="3">CBS 116435</strain>
    </source>
</reference>
<evidence type="ECO:0000256" key="1">
    <source>
        <dbReference type="SAM" id="MobiDB-lite"/>
    </source>
</evidence>
<dbReference type="EMBL" id="MU003832">
    <property type="protein sequence ID" value="KAF2717985.1"/>
    <property type="molecule type" value="Genomic_DNA"/>
</dbReference>
<feature type="domain" description="DUF985" evidence="2">
    <location>
        <begin position="36"/>
        <end position="212"/>
    </location>
</feature>
<evidence type="ECO:0000313" key="4">
    <source>
        <dbReference type="Proteomes" id="UP000799441"/>
    </source>
</evidence>
<dbReference type="PANTHER" id="PTHR33387:SF3">
    <property type="entry name" value="DUF985 DOMAIN-CONTAINING PROTEIN"/>
    <property type="match status" value="1"/>
</dbReference>